<protein>
    <recommendedName>
        <fullName evidence="2">Aspartate dehydrogenase domain-containing protein</fullName>
    </recommendedName>
</protein>
<evidence type="ECO:0000313" key="7">
    <source>
        <dbReference type="Proteomes" id="UP000736164"/>
    </source>
</evidence>
<dbReference type="Proteomes" id="UP000736164">
    <property type="component" value="Unassembled WGS sequence"/>
</dbReference>
<name>A0A8J7P4T3_ATRSP</name>
<dbReference type="Gene3D" id="3.40.50.720">
    <property type="entry name" value="NAD(P)-binding Rossmann-like Domain"/>
    <property type="match status" value="1"/>
</dbReference>
<dbReference type="InterPro" id="IPR031746">
    <property type="entry name" value="DUF4732"/>
</dbReference>
<dbReference type="Gene3D" id="3.30.360.10">
    <property type="entry name" value="Dihydrodipicolinate Reductase, domain 2"/>
    <property type="match status" value="1"/>
</dbReference>
<dbReference type="InterPro" id="IPR002811">
    <property type="entry name" value="Asp_DH"/>
</dbReference>
<dbReference type="Pfam" id="PF03447">
    <property type="entry name" value="NAD_binding_3"/>
    <property type="match status" value="1"/>
</dbReference>
<dbReference type="Pfam" id="PF15876">
    <property type="entry name" value="DUF4732"/>
    <property type="match status" value="1"/>
</dbReference>
<evidence type="ECO:0000256" key="3">
    <source>
        <dbReference type="SAM" id="MobiDB-lite"/>
    </source>
</evidence>
<organism evidence="6 7">
    <name type="scientific">Atractosteus spatula</name>
    <name type="common">Alligator gar</name>
    <name type="synonym">Lepisosteus spatula</name>
    <dbReference type="NCBI Taxonomy" id="7917"/>
    <lineage>
        <taxon>Eukaryota</taxon>
        <taxon>Metazoa</taxon>
        <taxon>Chordata</taxon>
        <taxon>Craniata</taxon>
        <taxon>Vertebrata</taxon>
        <taxon>Euteleostomi</taxon>
        <taxon>Actinopterygii</taxon>
        <taxon>Neopterygii</taxon>
        <taxon>Holostei</taxon>
        <taxon>Semionotiformes</taxon>
        <taxon>Lepisosteidae</taxon>
        <taxon>Atractosteus</taxon>
    </lineage>
</organism>
<sequence length="645" mass="69676">MSSSRTERQERRGSTAPHQDRARRKSASHRATTRPPESGSPPRRHARYSGPMQTDPRIRGNQGNKTHTHTHLSLPVSSRTQPPGNTEPQLARKITHTAATAASASTPGSRGPSPIGRGQEESVTPPFRISSSPLKTRPPSGRALSKRLAEGPGAGGESAVPIGAGGRRSHGSPPLTPRLCTPEAPESRAETRGADRTVRDFSAGRSLRVGAGNWLSDVLYVLCSQAGSCPQSLSVPGVSLYRPVIAETREREAAGTESGREHLDQELQRALSLVRLSQEIQASNQGRAALLQNSKKHLRQLLCQFKSLEVGVPRLRHGDTPKLHPLLLCVEAEPSLNLSHLDILTSISDVIPDPMTSGRVTKIQFQDLNGMSQLPLASASFCLCPGQHLVARIQEEGGAVGLRLAFVWNRSAEGLREAVTPDLILTDLREFAERGADVVVEVCHPDIVREHGAHFLSHSDFMVGSPSALSDPEVEKRLRDAAMHHGKTLYVPSGALWGAQDIQRMSDRGTLQALRIRMSKHPSCFRLGPELRRDWSEGEGRRVLFSGPVRDLCPLAPNNVNSMAAAAMAAPTLGFSGVRGEIVSDTGLSQYHVVEIEVTGPNGFSVTTVRRNPAELGAVTGRATYQSFWSSLLVCRGHGGRVFLC</sequence>
<feature type="compositionally biased region" description="Basic residues" evidence="3">
    <location>
        <begin position="21"/>
        <end position="32"/>
    </location>
</feature>
<dbReference type="InterPro" id="IPR005106">
    <property type="entry name" value="Asp/hSer_DH_NAD-bd"/>
</dbReference>
<feature type="compositionally biased region" description="Basic and acidic residues" evidence="3">
    <location>
        <begin position="1"/>
        <end position="13"/>
    </location>
</feature>
<dbReference type="EMBL" id="JAAWVO010068768">
    <property type="protein sequence ID" value="MBN3324039.1"/>
    <property type="molecule type" value="Genomic_DNA"/>
</dbReference>
<dbReference type="PANTHER" id="PTHR31873:SF6">
    <property type="entry name" value="ASPARTATE DEHYDROGENASE DOMAIN-CONTAINING PROTEIN"/>
    <property type="match status" value="1"/>
</dbReference>
<feature type="compositionally biased region" description="Basic and acidic residues" evidence="3">
    <location>
        <begin position="185"/>
        <end position="196"/>
    </location>
</feature>
<keyword evidence="7" id="KW-1185">Reference proteome</keyword>
<dbReference type="Pfam" id="PF01958">
    <property type="entry name" value="Asp_DH_C"/>
    <property type="match status" value="1"/>
</dbReference>
<feature type="domain" description="Aspartate dehydrogenase" evidence="4">
    <location>
        <begin position="540"/>
        <end position="624"/>
    </location>
</feature>
<feature type="compositionally biased region" description="Polar residues" evidence="3">
    <location>
        <begin position="75"/>
        <end position="88"/>
    </location>
</feature>
<comment type="similarity">
    <text evidence="1">Belongs to the L-aspartate dehydrogenase family.</text>
</comment>
<gene>
    <name evidence="6" type="primary">Aspdh</name>
    <name evidence="6" type="ORF">GTO95_0004245</name>
</gene>
<evidence type="ECO:0000256" key="2">
    <source>
        <dbReference type="ARBA" id="ARBA00020169"/>
    </source>
</evidence>
<evidence type="ECO:0000259" key="4">
    <source>
        <dbReference type="Pfam" id="PF01958"/>
    </source>
</evidence>
<dbReference type="GO" id="GO:0050661">
    <property type="term" value="F:NADP binding"/>
    <property type="evidence" value="ECO:0007669"/>
    <property type="project" value="InterPro"/>
</dbReference>
<evidence type="ECO:0000256" key="1">
    <source>
        <dbReference type="ARBA" id="ARBA00008331"/>
    </source>
</evidence>
<feature type="compositionally biased region" description="Low complexity" evidence="3">
    <location>
        <begin position="97"/>
        <end position="117"/>
    </location>
</feature>
<reference evidence="6" key="1">
    <citation type="journal article" date="2021" name="Cell">
        <title>Tracing the genetic footprints of vertebrate landing in non-teleost ray-finned fishes.</title>
        <authorList>
            <person name="Bi X."/>
            <person name="Wang K."/>
            <person name="Yang L."/>
            <person name="Pan H."/>
            <person name="Jiang H."/>
            <person name="Wei Q."/>
            <person name="Fang M."/>
            <person name="Yu H."/>
            <person name="Zhu C."/>
            <person name="Cai Y."/>
            <person name="He Y."/>
            <person name="Gan X."/>
            <person name="Zeng H."/>
            <person name="Yu D."/>
            <person name="Zhu Y."/>
            <person name="Jiang H."/>
            <person name="Qiu Q."/>
            <person name="Yang H."/>
            <person name="Zhang Y.E."/>
            <person name="Wang W."/>
            <person name="Zhu M."/>
            <person name="He S."/>
            <person name="Zhang G."/>
        </authorList>
    </citation>
    <scope>NUCLEOTIDE SEQUENCE</scope>
    <source>
        <strain evidence="6">Allg_001</strain>
    </source>
</reference>
<comment type="caution">
    <text evidence="6">The sequence shown here is derived from an EMBL/GenBank/DDBJ whole genome shotgun (WGS) entry which is preliminary data.</text>
</comment>
<dbReference type="AlphaFoldDB" id="A0A8J7P4T3"/>
<feature type="non-terminal residue" evidence="6">
    <location>
        <position position="1"/>
    </location>
</feature>
<feature type="domain" description="Aspartate/homoserine dehydrogenase NAD-binding" evidence="5">
    <location>
        <begin position="386"/>
        <end position="492"/>
    </location>
</feature>
<dbReference type="GO" id="GO:0009435">
    <property type="term" value="P:NAD+ biosynthetic process"/>
    <property type="evidence" value="ECO:0007669"/>
    <property type="project" value="InterPro"/>
</dbReference>
<proteinExistence type="inferred from homology"/>
<evidence type="ECO:0000259" key="5">
    <source>
        <dbReference type="Pfam" id="PF03447"/>
    </source>
</evidence>
<evidence type="ECO:0000313" key="6">
    <source>
        <dbReference type="EMBL" id="MBN3324039.1"/>
    </source>
</evidence>
<feature type="region of interest" description="Disordered" evidence="3">
    <location>
        <begin position="1"/>
        <end position="196"/>
    </location>
</feature>
<dbReference type="PANTHER" id="PTHR31873">
    <property type="entry name" value="L-ASPARTATE DEHYDROGENASE-RELATED"/>
    <property type="match status" value="1"/>
</dbReference>
<feature type="non-terminal residue" evidence="6">
    <location>
        <position position="645"/>
    </location>
</feature>
<dbReference type="SUPFAM" id="SSF51735">
    <property type="entry name" value="NAD(P)-binding Rossmann-fold domains"/>
    <property type="match status" value="1"/>
</dbReference>
<dbReference type="SUPFAM" id="SSF55347">
    <property type="entry name" value="Glyceraldehyde-3-phosphate dehydrogenase-like, C-terminal domain"/>
    <property type="match status" value="1"/>
</dbReference>
<dbReference type="GO" id="GO:0033735">
    <property type="term" value="F:aspartate dehydrogenase [NAD(P)+] activity"/>
    <property type="evidence" value="ECO:0007669"/>
    <property type="project" value="InterPro"/>
</dbReference>
<accession>A0A8J7P4T3</accession>
<dbReference type="InterPro" id="IPR036291">
    <property type="entry name" value="NAD(P)-bd_dom_sf"/>
</dbReference>